<keyword evidence="2" id="KW-1003">Cell membrane</keyword>
<feature type="transmembrane region" description="Helical" evidence="11">
    <location>
        <begin position="89"/>
        <end position="109"/>
    </location>
</feature>
<dbReference type="InterPro" id="IPR000390">
    <property type="entry name" value="Small_drug/metabolite_transptr"/>
</dbReference>
<evidence type="ECO:0000256" key="4">
    <source>
        <dbReference type="ARBA" id="ARBA00022519"/>
    </source>
</evidence>
<feature type="transmembrane region" description="Helical" evidence="11">
    <location>
        <begin position="153"/>
        <end position="169"/>
    </location>
</feature>
<dbReference type="SUPFAM" id="SSF103481">
    <property type="entry name" value="Multidrug resistance efflux transporter EmrE"/>
    <property type="match status" value="2"/>
</dbReference>
<evidence type="ECO:0000256" key="5">
    <source>
        <dbReference type="ARBA" id="ARBA00022556"/>
    </source>
</evidence>
<feature type="domain" description="EamA" evidence="12">
    <location>
        <begin position="5"/>
        <end position="131"/>
    </location>
</feature>
<dbReference type="Proteomes" id="UP001157733">
    <property type="component" value="Chromosome"/>
</dbReference>
<dbReference type="InterPro" id="IPR037185">
    <property type="entry name" value="EmrE-like"/>
</dbReference>
<dbReference type="InterPro" id="IPR000620">
    <property type="entry name" value="EamA_dom"/>
</dbReference>
<reference evidence="13 14" key="1">
    <citation type="submission" date="2022-09" db="EMBL/GenBank/DDBJ databases">
        <authorList>
            <person name="Kop L."/>
        </authorList>
    </citation>
    <scope>NUCLEOTIDE SEQUENCE [LARGE SCALE GENOMIC DNA]</scope>
    <source>
        <strain evidence="13 14">347</strain>
    </source>
</reference>
<dbReference type="Gene3D" id="1.10.3730.20">
    <property type="match status" value="2"/>
</dbReference>
<evidence type="ECO:0000256" key="11">
    <source>
        <dbReference type="SAM" id="Phobius"/>
    </source>
</evidence>
<evidence type="ECO:0000256" key="7">
    <source>
        <dbReference type="ARBA" id="ARBA00022985"/>
    </source>
</evidence>
<comment type="subcellular location">
    <subcellularLocation>
        <location evidence="1">Cell membrane</location>
        <topology evidence="1">Multi-pass membrane protein</topology>
    </subcellularLocation>
</comment>
<dbReference type="PANTHER" id="PTHR30561">
    <property type="entry name" value="SMR FAMILY PROTON-DEPENDENT DRUG EFFLUX TRANSPORTER SUGE"/>
    <property type="match status" value="1"/>
</dbReference>
<feature type="transmembrane region" description="Helical" evidence="11">
    <location>
        <begin position="115"/>
        <end position="132"/>
    </location>
</feature>
<keyword evidence="7" id="KW-0448">Lipopolysaccharide biosynthesis</keyword>
<sequence>MSAISITLILLSCLFHALWNVLTQTSRNSNFLSGFKGMVIIVIALGYLATSGSSAVPEGVWVWIVVSGVLHGVYILSLSKAYQTQDISYVYPIARSAPVFVPVFAWFFLAEHLSISSMSAIVLILVAVYILHFDGHLIRGFRNLWDAILHKDMRWAFITLGLVVGYSLVDKQGMDLFIEARPDQAVENGFAFFFLEALIGFTLCNLYLFAKHPAQEIGAVWRQEWGRGLVAAVATIGSYGLICVVLQFEEVSQVVAVRQTSVLMVVLWGVLQLKESFGSQRILAGGLVVLGVALMGWEPSASLP</sequence>
<proteinExistence type="predicted"/>
<gene>
    <name evidence="13" type="ORF">NSPWAT_1586</name>
</gene>
<feature type="domain" description="EamA" evidence="12">
    <location>
        <begin position="188"/>
        <end position="295"/>
    </location>
</feature>
<evidence type="ECO:0000259" key="12">
    <source>
        <dbReference type="Pfam" id="PF00892"/>
    </source>
</evidence>
<keyword evidence="9" id="KW-0443">Lipid metabolism</keyword>
<evidence type="ECO:0000256" key="9">
    <source>
        <dbReference type="ARBA" id="ARBA00023098"/>
    </source>
</evidence>
<evidence type="ECO:0000256" key="1">
    <source>
        <dbReference type="ARBA" id="ARBA00004651"/>
    </source>
</evidence>
<feature type="transmembrane region" description="Helical" evidence="11">
    <location>
        <begin position="29"/>
        <end position="48"/>
    </location>
</feature>
<feature type="transmembrane region" description="Helical" evidence="11">
    <location>
        <begin position="189"/>
        <end position="208"/>
    </location>
</feature>
<dbReference type="PANTHER" id="PTHR30561:SF9">
    <property type="entry name" value="4-AMINO-4-DEOXY-L-ARABINOSE-PHOSPHOUNDECAPRENOL FLIPPASE SUBUNIT ARNF-RELATED"/>
    <property type="match status" value="1"/>
</dbReference>
<keyword evidence="5" id="KW-0441">Lipid A biosynthesis</keyword>
<accession>A0ABM9HED0</accession>
<keyword evidence="3" id="KW-0444">Lipid biosynthesis</keyword>
<feature type="transmembrane region" description="Helical" evidence="11">
    <location>
        <begin position="6"/>
        <end position="22"/>
    </location>
</feature>
<evidence type="ECO:0000256" key="8">
    <source>
        <dbReference type="ARBA" id="ARBA00022989"/>
    </source>
</evidence>
<feature type="transmembrane region" description="Helical" evidence="11">
    <location>
        <begin position="229"/>
        <end position="248"/>
    </location>
</feature>
<evidence type="ECO:0000313" key="13">
    <source>
        <dbReference type="EMBL" id="CAI2718445.1"/>
    </source>
</evidence>
<evidence type="ECO:0000256" key="6">
    <source>
        <dbReference type="ARBA" id="ARBA00022692"/>
    </source>
</evidence>
<dbReference type="RefSeq" id="WP_282011342.1">
    <property type="nucleotide sequence ID" value="NZ_OX336137.1"/>
</dbReference>
<dbReference type="Pfam" id="PF00892">
    <property type="entry name" value="EamA"/>
    <property type="match status" value="2"/>
</dbReference>
<keyword evidence="8 11" id="KW-1133">Transmembrane helix</keyword>
<dbReference type="EMBL" id="OX336137">
    <property type="protein sequence ID" value="CAI2718445.1"/>
    <property type="molecule type" value="Genomic_DNA"/>
</dbReference>
<feature type="transmembrane region" description="Helical" evidence="11">
    <location>
        <begin position="60"/>
        <end position="77"/>
    </location>
</feature>
<evidence type="ECO:0000256" key="10">
    <source>
        <dbReference type="ARBA" id="ARBA00023136"/>
    </source>
</evidence>
<keyword evidence="6 11" id="KW-0812">Transmembrane</keyword>
<organism evidence="13 14">
    <name type="scientific">Nitrospina watsonii</name>
    <dbReference type="NCBI Taxonomy" id="1323948"/>
    <lineage>
        <taxon>Bacteria</taxon>
        <taxon>Pseudomonadati</taxon>
        <taxon>Nitrospinota/Tectimicrobiota group</taxon>
        <taxon>Nitrospinota</taxon>
        <taxon>Nitrospinia</taxon>
        <taxon>Nitrospinales</taxon>
        <taxon>Nitrospinaceae</taxon>
        <taxon>Nitrospina</taxon>
    </lineage>
</organism>
<keyword evidence="14" id="KW-1185">Reference proteome</keyword>
<evidence type="ECO:0000256" key="2">
    <source>
        <dbReference type="ARBA" id="ARBA00022475"/>
    </source>
</evidence>
<evidence type="ECO:0000313" key="14">
    <source>
        <dbReference type="Proteomes" id="UP001157733"/>
    </source>
</evidence>
<name>A0ABM9HED0_9BACT</name>
<protein>
    <recommendedName>
        <fullName evidence="12">EamA domain-containing protein</fullName>
    </recommendedName>
</protein>
<evidence type="ECO:0000256" key="3">
    <source>
        <dbReference type="ARBA" id="ARBA00022516"/>
    </source>
</evidence>
<feature type="transmembrane region" description="Helical" evidence="11">
    <location>
        <begin position="254"/>
        <end position="271"/>
    </location>
</feature>
<feature type="transmembrane region" description="Helical" evidence="11">
    <location>
        <begin position="278"/>
        <end position="297"/>
    </location>
</feature>
<keyword evidence="4" id="KW-0997">Cell inner membrane</keyword>
<keyword evidence="10 11" id="KW-0472">Membrane</keyword>